<dbReference type="PROSITE" id="PS01090">
    <property type="entry name" value="TATD_2"/>
    <property type="match status" value="1"/>
</dbReference>
<dbReference type="PROSITE" id="PS01091">
    <property type="entry name" value="TATD_3"/>
    <property type="match status" value="1"/>
</dbReference>
<keyword evidence="3" id="KW-0378">Hydrolase</keyword>
<evidence type="ECO:0000256" key="2">
    <source>
        <dbReference type="ARBA" id="ARBA00022723"/>
    </source>
</evidence>
<dbReference type="PROSITE" id="PS01137">
    <property type="entry name" value="TATD_1"/>
    <property type="match status" value="1"/>
</dbReference>
<dbReference type="GO" id="GO:0005829">
    <property type="term" value="C:cytosol"/>
    <property type="evidence" value="ECO:0007669"/>
    <property type="project" value="TreeGrafter"/>
</dbReference>
<reference evidence="5" key="1">
    <citation type="submission" date="2017-08" db="EMBL/GenBank/DDBJ databases">
        <authorList>
            <person name="Imhoff J.F."/>
            <person name="Rahn T."/>
            <person name="Kuenzel S."/>
            <person name="Neulinger S.C."/>
        </authorList>
    </citation>
    <scope>NUCLEOTIDE SEQUENCE</scope>
    <source>
        <strain evidence="5">DSM 11080</strain>
    </source>
</reference>
<keyword evidence="6" id="KW-1185">Reference proteome</keyword>
<dbReference type="Proteomes" id="UP001296776">
    <property type="component" value="Unassembled WGS sequence"/>
</dbReference>
<keyword evidence="2 4" id="KW-0479">Metal-binding</keyword>
<evidence type="ECO:0000256" key="1">
    <source>
        <dbReference type="ARBA" id="ARBA00009275"/>
    </source>
</evidence>
<dbReference type="GO" id="GO:0046872">
    <property type="term" value="F:metal ion binding"/>
    <property type="evidence" value="ECO:0007669"/>
    <property type="project" value="UniProtKB-KW"/>
</dbReference>
<proteinExistence type="inferred from homology"/>
<evidence type="ECO:0000256" key="3">
    <source>
        <dbReference type="ARBA" id="ARBA00022801"/>
    </source>
</evidence>
<dbReference type="CDD" id="cd01310">
    <property type="entry name" value="TatD_DNAse"/>
    <property type="match status" value="1"/>
</dbReference>
<feature type="binding site" evidence="4">
    <location>
        <position position="5"/>
    </location>
    <ligand>
        <name>a divalent metal cation</name>
        <dbReference type="ChEBI" id="CHEBI:60240"/>
        <label>1</label>
    </ligand>
</feature>
<dbReference type="Gene3D" id="3.20.20.140">
    <property type="entry name" value="Metal-dependent hydrolases"/>
    <property type="match status" value="1"/>
</dbReference>
<dbReference type="InterPro" id="IPR015991">
    <property type="entry name" value="TatD/YcfH-like"/>
</dbReference>
<dbReference type="AlphaFoldDB" id="A0AAJ0U7U3"/>
<dbReference type="SUPFAM" id="SSF51556">
    <property type="entry name" value="Metallo-dependent hydrolases"/>
    <property type="match status" value="1"/>
</dbReference>
<protein>
    <submittedName>
        <fullName evidence="5">DNAase</fullName>
    </submittedName>
</protein>
<feature type="binding site" evidence="4">
    <location>
        <position position="7"/>
    </location>
    <ligand>
        <name>a divalent metal cation</name>
        <dbReference type="ChEBI" id="CHEBI:60240"/>
        <label>1</label>
    </ligand>
</feature>
<feature type="binding site" evidence="4">
    <location>
        <position position="91"/>
    </location>
    <ligand>
        <name>a divalent metal cation</name>
        <dbReference type="ChEBI" id="CHEBI:60240"/>
        <label>1</label>
    </ligand>
</feature>
<sequence length="252" mass="27585">MIDTHCHLDVTDFDQDRDQVLQAARAAGVAAIVVPGIDAAGWDKLLRLCADAEDLYPALGLHPVYLERHRDADLAALEQRLGEAQPVAIGEIGLDFHDKEADRARQLELCAAQLAIARAAGLPVLLHVRKAHDEMLRLLRETPVVGGTAHAFNGSLQQAQQYRELGFCLGFGGMLTFERSSRLRRLASELPLDAIVLETDAPDLTVASHRYERNSPAYLPEVLSALAEVRDADPAEVARQTTANARRLLALH</sequence>
<comment type="similarity">
    <text evidence="1">Belongs to the metallo-dependent hydrolases superfamily. TatD-type hydrolase family.</text>
</comment>
<dbReference type="FunFam" id="3.20.20.140:FF:000005">
    <property type="entry name" value="TatD family hydrolase"/>
    <property type="match status" value="1"/>
</dbReference>
<dbReference type="PANTHER" id="PTHR46124:SF3">
    <property type="entry name" value="HYDROLASE"/>
    <property type="match status" value="1"/>
</dbReference>
<evidence type="ECO:0000313" key="6">
    <source>
        <dbReference type="Proteomes" id="UP001296776"/>
    </source>
</evidence>
<evidence type="ECO:0000256" key="4">
    <source>
        <dbReference type="PIRSR" id="PIRSR005902-1"/>
    </source>
</evidence>
<dbReference type="RefSeq" id="WP_200348277.1">
    <property type="nucleotide sequence ID" value="NZ_NRSJ01000051.1"/>
</dbReference>
<dbReference type="InterPro" id="IPR018228">
    <property type="entry name" value="DNase_TatD-rel_CS"/>
</dbReference>
<feature type="binding site" evidence="4">
    <location>
        <position position="127"/>
    </location>
    <ligand>
        <name>a divalent metal cation</name>
        <dbReference type="ChEBI" id="CHEBI:60240"/>
        <label>2</label>
    </ligand>
</feature>
<dbReference type="GO" id="GO:0004536">
    <property type="term" value="F:DNA nuclease activity"/>
    <property type="evidence" value="ECO:0007669"/>
    <property type="project" value="InterPro"/>
</dbReference>
<feature type="binding site" evidence="4">
    <location>
        <position position="200"/>
    </location>
    <ligand>
        <name>a divalent metal cation</name>
        <dbReference type="ChEBI" id="CHEBI:60240"/>
        <label>1</label>
    </ligand>
</feature>
<organism evidence="5 6">
    <name type="scientific">Halochromatium glycolicum</name>
    <dbReference type="NCBI Taxonomy" id="85075"/>
    <lineage>
        <taxon>Bacteria</taxon>
        <taxon>Pseudomonadati</taxon>
        <taxon>Pseudomonadota</taxon>
        <taxon>Gammaproteobacteria</taxon>
        <taxon>Chromatiales</taxon>
        <taxon>Chromatiaceae</taxon>
        <taxon>Halochromatium</taxon>
    </lineage>
</organism>
<name>A0AAJ0U7U3_9GAMM</name>
<accession>A0AAJ0U7U3</accession>
<comment type="caution">
    <text evidence="5">The sequence shown here is derived from an EMBL/GenBank/DDBJ whole genome shotgun (WGS) entry which is preliminary data.</text>
</comment>
<dbReference type="InterPro" id="IPR032466">
    <property type="entry name" value="Metal_Hydrolase"/>
</dbReference>
<dbReference type="PANTHER" id="PTHR46124">
    <property type="entry name" value="D-AMINOACYL-TRNA DEACYLASE"/>
    <property type="match status" value="1"/>
</dbReference>
<feature type="binding site" evidence="4">
    <location>
        <position position="150"/>
    </location>
    <ligand>
        <name>a divalent metal cation</name>
        <dbReference type="ChEBI" id="CHEBI:60240"/>
        <label>2</label>
    </ligand>
</feature>
<reference evidence="5" key="2">
    <citation type="journal article" date="2020" name="Microorganisms">
        <title>Osmotic Adaptation and Compatible Solute Biosynthesis of Phototrophic Bacteria as Revealed from Genome Analyses.</title>
        <authorList>
            <person name="Imhoff J.F."/>
            <person name="Rahn T."/>
            <person name="Kunzel S."/>
            <person name="Keller A."/>
            <person name="Neulinger S.C."/>
        </authorList>
    </citation>
    <scope>NUCLEOTIDE SEQUENCE</scope>
    <source>
        <strain evidence="5">DSM 11080</strain>
    </source>
</reference>
<dbReference type="InterPro" id="IPR001130">
    <property type="entry name" value="TatD-like"/>
</dbReference>
<dbReference type="PIRSF" id="PIRSF005902">
    <property type="entry name" value="DNase_TatD"/>
    <property type="match status" value="1"/>
</dbReference>
<evidence type="ECO:0000313" key="5">
    <source>
        <dbReference type="EMBL" id="MBK1706798.1"/>
    </source>
</evidence>
<dbReference type="EMBL" id="NRSJ01000051">
    <property type="protein sequence ID" value="MBK1706798.1"/>
    <property type="molecule type" value="Genomic_DNA"/>
</dbReference>
<gene>
    <name evidence="5" type="ORF">CKO40_20210</name>
</gene>
<dbReference type="NCBIfam" id="TIGR00010">
    <property type="entry name" value="YchF/TatD family DNA exonuclease"/>
    <property type="match status" value="1"/>
</dbReference>
<dbReference type="Pfam" id="PF01026">
    <property type="entry name" value="TatD_DNase"/>
    <property type="match status" value="1"/>
</dbReference>
<dbReference type="GO" id="GO:0016788">
    <property type="term" value="F:hydrolase activity, acting on ester bonds"/>
    <property type="evidence" value="ECO:0007669"/>
    <property type="project" value="InterPro"/>
</dbReference>